<evidence type="ECO:0000313" key="6">
    <source>
        <dbReference type="EMBL" id="SFO17085.1"/>
    </source>
</evidence>
<dbReference type="STRING" id="1527.SAMN04489757_111104"/>
<protein>
    <submittedName>
        <fullName evidence="6">Guanine deaminase</fullName>
    </submittedName>
</protein>
<dbReference type="Proteomes" id="UP000198806">
    <property type="component" value="Unassembled WGS sequence"/>
</dbReference>
<dbReference type="RefSeq" id="WP_091686043.1">
    <property type="nucleotide sequence ID" value="NZ_BAABFM010000085.1"/>
</dbReference>
<dbReference type="EMBL" id="FOWD01000011">
    <property type="protein sequence ID" value="SFO17085.1"/>
    <property type="molecule type" value="Genomic_DNA"/>
</dbReference>
<keyword evidence="2" id="KW-0479">Metal-binding</keyword>
<sequence>MIKILKGNFVFTKEMNRFEVYENGYVVVENGKIKLLTKELPEIYQDTAVEDMGDQLIIPGFVDLHVHAPQWLNTGIGYSKELLPWLNDYTFPLESEFDSVEFAKEHYENFIQDLWEAGTTRACVFATRHKDATSLLIKLLKESGLGAYVGKVNMDRNSSPRLQETTEQSIQETIELLEEDPTLYEAFAKDNTTEAPLVQYILTPRFVPSTTAALMKALGEIAVKYNLPIQSHLSENRSEVAWVKELHPDIDSFAEVYEHFGLIQPGRTIMAHCVYNTDSEIELLRKNQVYVAHCPQSNFNLASGIMPLRKYLNLNVPVGLGSDVGGGHVLDMSKHIVDCITASKMYFVDHPDYAPISVSEAFYLATKGGGSFFGKVGSFEEGYDFDALVINDSSLKMNGTPTLVERLEKFIYNGSSHNIAKRFVRGTEIKR</sequence>
<organism evidence="6 7">
    <name type="scientific">Anaerocolumna aminovalerica</name>
    <dbReference type="NCBI Taxonomy" id="1527"/>
    <lineage>
        <taxon>Bacteria</taxon>
        <taxon>Bacillati</taxon>
        <taxon>Bacillota</taxon>
        <taxon>Clostridia</taxon>
        <taxon>Lachnospirales</taxon>
        <taxon>Lachnospiraceae</taxon>
        <taxon>Anaerocolumna</taxon>
    </lineage>
</organism>
<dbReference type="SUPFAM" id="SSF51338">
    <property type="entry name" value="Composite domain of metallo-dependent hydrolases"/>
    <property type="match status" value="1"/>
</dbReference>
<name>A0A1I5F022_9FIRM</name>
<evidence type="ECO:0000313" key="7">
    <source>
        <dbReference type="Proteomes" id="UP000198806"/>
    </source>
</evidence>
<evidence type="ECO:0000256" key="4">
    <source>
        <dbReference type="ARBA" id="ARBA00022833"/>
    </source>
</evidence>
<evidence type="ECO:0000256" key="2">
    <source>
        <dbReference type="ARBA" id="ARBA00022723"/>
    </source>
</evidence>
<accession>A0A1I5F022</accession>
<dbReference type="SUPFAM" id="SSF51556">
    <property type="entry name" value="Metallo-dependent hydrolases"/>
    <property type="match status" value="1"/>
</dbReference>
<comment type="cofactor">
    <cofactor evidence="1">
        <name>Zn(2+)</name>
        <dbReference type="ChEBI" id="CHEBI:29105"/>
    </cofactor>
</comment>
<dbReference type="GO" id="GO:0008270">
    <property type="term" value="F:zinc ion binding"/>
    <property type="evidence" value="ECO:0007669"/>
    <property type="project" value="TreeGrafter"/>
</dbReference>
<dbReference type="GO" id="GO:0046098">
    <property type="term" value="P:guanine metabolic process"/>
    <property type="evidence" value="ECO:0007669"/>
    <property type="project" value="TreeGrafter"/>
</dbReference>
<gene>
    <name evidence="6" type="ORF">SAMN04489757_111104</name>
</gene>
<dbReference type="AlphaFoldDB" id="A0A1I5F022"/>
<dbReference type="Gene3D" id="3.20.20.140">
    <property type="entry name" value="Metal-dependent hydrolases"/>
    <property type="match status" value="1"/>
</dbReference>
<dbReference type="InterPro" id="IPR006680">
    <property type="entry name" value="Amidohydro-rel"/>
</dbReference>
<dbReference type="GO" id="GO:0008892">
    <property type="term" value="F:guanine deaminase activity"/>
    <property type="evidence" value="ECO:0007669"/>
    <property type="project" value="TreeGrafter"/>
</dbReference>
<dbReference type="InterPro" id="IPR011059">
    <property type="entry name" value="Metal-dep_hydrolase_composite"/>
</dbReference>
<dbReference type="OrthoDB" id="9807210at2"/>
<evidence type="ECO:0000256" key="3">
    <source>
        <dbReference type="ARBA" id="ARBA00022801"/>
    </source>
</evidence>
<dbReference type="PANTHER" id="PTHR11271">
    <property type="entry name" value="GUANINE DEAMINASE"/>
    <property type="match status" value="1"/>
</dbReference>
<dbReference type="Gene3D" id="2.30.40.10">
    <property type="entry name" value="Urease, subunit C, domain 1"/>
    <property type="match status" value="1"/>
</dbReference>
<evidence type="ECO:0000256" key="1">
    <source>
        <dbReference type="ARBA" id="ARBA00001947"/>
    </source>
</evidence>
<keyword evidence="3" id="KW-0378">Hydrolase</keyword>
<dbReference type="GO" id="GO:0005829">
    <property type="term" value="C:cytosol"/>
    <property type="evidence" value="ECO:0007669"/>
    <property type="project" value="TreeGrafter"/>
</dbReference>
<keyword evidence="4" id="KW-0862">Zinc</keyword>
<keyword evidence="7" id="KW-1185">Reference proteome</keyword>
<dbReference type="InterPro" id="IPR032466">
    <property type="entry name" value="Metal_Hydrolase"/>
</dbReference>
<dbReference type="PANTHER" id="PTHR11271:SF6">
    <property type="entry name" value="GUANINE DEAMINASE"/>
    <property type="match status" value="1"/>
</dbReference>
<evidence type="ECO:0000259" key="5">
    <source>
        <dbReference type="Pfam" id="PF01979"/>
    </source>
</evidence>
<reference evidence="6 7" key="1">
    <citation type="submission" date="2016-10" db="EMBL/GenBank/DDBJ databases">
        <authorList>
            <person name="de Groot N.N."/>
        </authorList>
    </citation>
    <scope>NUCLEOTIDE SEQUENCE [LARGE SCALE GENOMIC DNA]</scope>
    <source>
        <strain evidence="6 7">DSM 1283</strain>
    </source>
</reference>
<proteinExistence type="predicted"/>
<dbReference type="Pfam" id="PF01979">
    <property type="entry name" value="Amidohydro_1"/>
    <property type="match status" value="1"/>
</dbReference>
<feature type="domain" description="Amidohydrolase-related" evidence="5">
    <location>
        <begin position="57"/>
        <end position="427"/>
    </location>
</feature>
<dbReference type="InterPro" id="IPR051607">
    <property type="entry name" value="Metallo-dep_hydrolases"/>
</dbReference>